<feature type="region of interest" description="Disordered" evidence="1">
    <location>
        <begin position="20"/>
        <end position="99"/>
    </location>
</feature>
<dbReference type="PANTHER" id="PTHR15887:SF1">
    <property type="entry name" value="TRANSMEMBRANE PROTEIN 69"/>
    <property type="match status" value="1"/>
</dbReference>
<feature type="transmembrane region" description="Helical" evidence="2">
    <location>
        <begin position="186"/>
        <end position="206"/>
    </location>
</feature>
<sequence length="443" mass="50282">MFQASRTLLQPFQRTSRTILQSRTLTRARRTSQPSWLRPSPQAVSAHRHASSSRPPSKDLLESEHEREVANKKLESHPSQVSTTSSVRTIVEPSTKAAADQEDIGKGLQHDINIVKDTFRLDTVPRESHILGLTGTVPYFATSLSTVFLAWDLTKEWPTGNAFFDAILVNHDTAKYLLDVIEPLQLGYGAVIISFLGAIHWGLEYAEKQPQHDRTRFRYGIGLAASIVAWPTVLMPIEYALTTQFMAFVALYYADSRATTRGWAPQWYAKYRFLLTAMVGLAIFISLIGRAKIEQKGALSGKSLHSKLADPGIADRETNWAKLEEEERKKNREEKKKKEAEKSKESSKKKNDEVNKDDKKDDKKNEKRDDKNMKKDEDEDEDEQKAQNDGQDKGKDKKSDEDKKKGDATEDQNKDQNKNKDKTDRKDDGDKGDKGNNEKNDEN</sequence>
<feature type="compositionally biased region" description="Basic and acidic residues" evidence="1">
    <location>
        <begin position="384"/>
        <end position="443"/>
    </location>
</feature>
<evidence type="ECO:0000256" key="1">
    <source>
        <dbReference type="SAM" id="MobiDB-lite"/>
    </source>
</evidence>
<name>A0ABR0SC99_9HYPO</name>
<feature type="transmembrane region" description="Helical" evidence="2">
    <location>
        <begin position="273"/>
        <end position="293"/>
    </location>
</feature>
<evidence type="ECO:0000256" key="2">
    <source>
        <dbReference type="SAM" id="Phobius"/>
    </source>
</evidence>
<dbReference type="EMBL" id="JAVFKD010000015">
    <property type="protein sequence ID" value="KAK5989476.1"/>
    <property type="molecule type" value="Genomic_DNA"/>
</dbReference>
<feature type="compositionally biased region" description="Polar residues" evidence="1">
    <location>
        <begin position="20"/>
        <end position="35"/>
    </location>
</feature>
<keyword evidence="2" id="KW-0812">Transmembrane</keyword>
<dbReference type="InterPro" id="IPR021836">
    <property type="entry name" value="DUF3429"/>
</dbReference>
<evidence type="ECO:0008006" key="5">
    <source>
        <dbReference type="Google" id="ProtNLM"/>
    </source>
</evidence>
<dbReference type="PANTHER" id="PTHR15887">
    <property type="entry name" value="TRANSMEMBRANE PROTEIN 69"/>
    <property type="match status" value="1"/>
</dbReference>
<proteinExistence type="predicted"/>
<keyword evidence="2" id="KW-0472">Membrane</keyword>
<gene>
    <name evidence="3" type="ORF">PT974_10998</name>
</gene>
<feature type="compositionally biased region" description="Basic and acidic residues" evidence="1">
    <location>
        <begin position="319"/>
        <end position="376"/>
    </location>
</feature>
<comment type="caution">
    <text evidence="3">The sequence shown here is derived from an EMBL/GenBank/DDBJ whole genome shotgun (WGS) entry which is preliminary data.</text>
</comment>
<keyword evidence="2" id="KW-1133">Transmembrane helix</keyword>
<evidence type="ECO:0000313" key="3">
    <source>
        <dbReference type="EMBL" id="KAK5989476.1"/>
    </source>
</evidence>
<dbReference type="Proteomes" id="UP001338125">
    <property type="component" value="Unassembled WGS sequence"/>
</dbReference>
<keyword evidence="4" id="KW-1185">Reference proteome</keyword>
<feature type="compositionally biased region" description="Polar residues" evidence="1">
    <location>
        <begin position="77"/>
        <end position="88"/>
    </location>
</feature>
<reference evidence="3 4" key="1">
    <citation type="submission" date="2024-01" db="EMBL/GenBank/DDBJ databases">
        <title>Complete genome of Cladobotryum mycophilum ATHUM6906.</title>
        <authorList>
            <person name="Christinaki A.C."/>
            <person name="Myridakis A.I."/>
            <person name="Kouvelis V.N."/>
        </authorList>
    </citation>
    <scope>NUCLEOTIDE SEQUENCE [LARGE SCALE GENOMIC DNA]</scope>
    <source>
        <strain evidence="3 4">ATHUM6906</strain>
    </source>
</reference>
<accession>A0ABR0SC99</accession>
<protein>
    <recommendedName>
        <fullName evidence="5">Mitochondrial inner membrane protein 1</fullName>
    </recommendedName>
</protein>
<dbReference type="Pfam" id="PF11911">
    <property type="entry name" value="DUF3429"/>
    <property type="match status" value="1"/>
</dbReference>
<feature type="compositionally biased region" description="Basic and acidic residues" evidence="1">
    <location>
        <begin position="56"/>
        <end position="76"/>
    </location>
</feature>
<organism evidence="3 4">
    <name type="scientific">Cladobotryum mycophilum</name>
    <dbReference type="NCBI Taxonomy" id="491253"/>
    <lineage>
        <taxon>Eukaryota</taxon>
        <taxon>Fungi</taxon>
        <taxon>Dikarya</taxon>
        <taxon>Ascomycota</taxon>
        <taxon>Pezizomycotina</taxon>
        <taxon>Sordariomycetes</taxon>
        <taxon>Hypocreomycetidae</taxon>
        <taxon>Hypocreales</taxon>
        <taxon>Hypocreaceae</taxon>
        <taxon>Cladobotryum</taxon>
    </lineage>
</organism>
<feature type="transmembrane region" description="Helical" evidence="2">
    <location>
        <begin position="227"/>
        <end position="253"/>
    </location>
</feature>
<feature type="region of interest" description="Disordered" evidence="1">
    <location>
        <begin position="319"/>
        <end position="443"/>
    </location>
</feature>
<feature type="transmembrane region" description="Helical" evidence="2">
    <location>
        <begin position="130"/>
        <end position="151"/>
    </location>
</feature>
<evidence type="ECO:0000313" key="4">
    <source>
        <dbReference type="Proteomes" id="UP001338125"/>
    </source>
</evidence>